<protein>
    <submittedName>
        <fullName evidence="2">Leucyl aminopeptidase (Aminopeptidase T)</fullName>
    </submittedName>
</protein>
<proteinExistence type="predicted"/>
<sequence length="152" mass="16544">MIHESGEFGNLPAGEADGASLNARGTLVIDHFPIVDGSEGAKIRIEDNEVVEIEGGEEFREALFSTDGGRNVAEFGFGTNEEATLIGNILQDEKVLGTVHIAFGDNSSYVPKGDDNRVNCPLHWDVICEKPTVRFDDQLILDQGEPVFLKDL</sequence>
<evidence type="ECO:0000313" key="3">
    <source>
        <dbReference type="Proteomes" id="UP001218034"/>
    </source>
</evidence>
<keyword evidence="3" id="KW-1185">Reference proteome</keyword>
<evidence type="ECO:0000313" key="2">
    <source>
        <dbReference type="EMBL" id="WEL19051.1"/>
    </source>
</evidence>
<dbReference type="InterPro" id="IPR052170">
    <property type="entry name" value="M29_Exopeptidase"/>
</dbReference>
<dbReference type="PANTHER" id="PTHR34448">
    <property type="entry name" value="AMINOPEPTIDASE"/>
    <property type="match status" value="1"/>
</dbReference>
<keyword evidence="1" id="KW-0479">Metal-binding</keyword>
<accession>A0ABY8CCV4</accession>
<gene>
    <name evidence="2" type="primary">ampS2</name>
    <name evidence="2" type="ORF">SVXNc_0019</name>
</gene>
<evidence type="ECO:0000256" key="1">
    <source>
        <dbReference type="ARBA" id="ARBA00022723"/>
    </source>
</evidence>
<keyword evidence="2" id="KW-0031">Aminopeptidase</keyword>
<keyword evidence="2" id="KW-0378">Hydrolase</keyword>
<dbReference type="SUPFAM" id="SSF144052">
    <property type="entry name" value="Thermophilic metalloprotease-like"/>
    <property type="match status" value="1"/>
</dbReference>
<dbReference type="Proteomes" id="UP001218034">
    <property type="component" value="Chromosome"/>
</dbReference>
<dbReference type="EMBL" id="CP104395">
    <property type="protein sequence ID" value="WEL19051.1"/>
    <property type="molecule type" value="Genomic_DNA"/>
</dbReference>
<reference evidence="2 3" key="1">
    <citation type="submission" date="2022-09" db="EMBL/GenBank/DDBJ databases">
        <title>Xylan utilization by haloarchaea-nanohaloarchaea associations.</title>
        <authorList>
            <person name="Yakimov M."/>
        </authorList>
    </citation>
    <scope>NUCLEOTIDE SEQUENCE [LARGE SCALE GENOMIC DNA]</scope>
    <source>
        <strain evidence="2 3">SVXNc</strain>
    </source>
</reference>
<keyword evidence="2" id="KW-0645">Protease</keyword>
<dbReference type="GO" id="GO:0004177">
    <property type="term" value="F:aminopeptidase activity"/>
    <property type="evidence" value="ECO:0007669"/>
    <property type="project" value="UniProtKB-KW"/>
</dbReference>
<name>A0ABY8CCV4_9ARCH</name>
<dbReference type="PANTHER" id="PTHR34448:SF1">
    <property type="entry name" value="BLL6088 PROTEIN"/>
    <property type="match status" value="1"/>
</dbReference>
<organism evidence="2 3">
    <name type="scientific">Candidatus Nanohalococcus occultus</name>
    <dbReference type="NCBI Taxonomy" id="2978047"/>
    <lineage>
        <taxon>Archaea</taxon>
        <taxon>Candidatus Nanohalarchaeota</taxon>
        <taxon>Candidatus Nanohalarchaeota incertae sedis</taxon>
        <taxon>Candidatus Nanohalococcus</taxon>
    </lineage>
</organism>